<reference evidence="3" key="1">
    <citation type="submission" date="2017-02" db="EMBL/GenBank/DDBJ databases">
        <authorList>
            <person name="Varghese N."/>
            <person name="Submissions S."/>
        </authorList>
    </citation>
    <scope>NUCLEOTIDE SEQUENCE [LARGE SCALE GENOMIC DNA]</scope>
    <source>
        <strain evidence="3">ATCC BAA-34</strain>
    </source>
</reference>
<dbReference type="InterPro" id="IPR019267">
    <property type="entry name" value="CRISPR-assoc_Cas6_C"/>
</dbReference>
<dbReference type="Gene3D" id="3.30.70.1900">
    <property type="match status" value="1"/>
</dbReference>
<organism evidence="2 3">
    <name type="scientific">Trichlorobacter thiogenes</name>
    <dbReference type="NCBI Taxonomy" id="115783"/>
    <lineage>
        <taxon>Bacteria</taxon>
        <taxon>Pseudomonadati</taxon>
        <taxon>Thermodesulfobacteriota</taxon>
        <taxon>Desulfuromonadia</taxon>
        <taxon>Geobacterales</taxon>
        <taxon>Geobacteraceae</taxon>
        <taxon>Trichlorobacter</taxon>
    </lineage>
</organism>
<dbReference type="AlphaFoldDB" id="A0A1T4RZ70"/>
<keyword evidence="3" id="KW-1185">Reference proteome</keyword>
<dbReference type="Proteomes" id="UP000190102">
    <property type="component" value="Unassembled WGS sequence"/>
</dbReference>
<proteinExistence type="predicted"/>
<dbReference type="OrthoDB" id="9787241at2"/>
<protein>
    <submittedName>
        <fullName evidence="2">Uncharacterized conserved protein</fullName>
    </submittedName>
</protein>
<accession>A0A1T4RZ70</accession>
<evidence type="ECO:0000259" key="1">
    <source>
        <dbReference type="Pfam" id="PF10040"/>
    </source>
</evidence>
<dbReference type="RefSeq" id="WP_078791373.1">
    <property type="nucleotide sequence ID" value="NZ_FUWR01000027.1"/>
</dbReference>
<gene>
    <name evidence="2" type="ORF">SAMN02745119_03157</name>
</gene>
<sequence>MDLNIVRLHISLAPQTVTGIAPLLTGKGAGFEEALRTVCCLHQNQSCHICPASGTCVAPALIARQLSQDPELVRRYQKPGLPFVFSDHSDVDDGDSLLCLNLLGTACGHLPLFIKALNQLAGQTACIGLAACDYQNAAVQLDHLCPETADNLPVLAAADLLAQLSHRFSCCKRIRLDLLSPLRLTRGGHELTRLEPDYFIRSLLRRISSLAVYYGGGVDQELFRHLAQRATSVSLVRQLPSNAVGSHLRGVAGCYELAGPFDELGPFLALGEQVHLGKGAAFGMGAFAVMVIG</sequence>
<dbReference type="STRING" id="115783.SAMN02745119_03157"/>
<evidence type="ECO:0000313" key="3">
    <source>
        <dbReference type="Proteomes" id="UP000190102"/>
    </source>
</evidence>
<feature type="domain" description="CRISPR-associated protein Cas6 C-terminal" evidence="1">
    <location>
        <begin position="176"/>
        <end position="286"/>
    </location>
</feature>
<dbReference type="EMBL" id="FUWR01000027">
    <property type="protein sequence ID" value="SKA21207.1"/>
    <property type="molecule type" value="Genomic_DNA"/>
</dbReference>
<name>A0A1T4RZ70_9BACT</name>
<dbReference type="Pfam" id="PF10040">
    <property type="entry name" value="CRISPR_Cas6"/>
    <property type="match status" value="1"/>
</dbReference>
<evidence type="ECO:0000313" key="2">
    <source>
        <dbReference type="EMBL" id="SKA21207.1"/>
    </source>
</evidence>